<gene>
    <name evidence="4" type="ORF">C5L36_0B08310</name>
</gene>
<dbReference type="InterPro" id="IPR001138">
    <property type="entry name" value="Zn2Cys6_DnaBD"/>
</dbReference>
<dbReference type="GeneID" id="40383350"/>
<dbReference type="Pfam" id="PF11951">
    <property type="entry name" value="Fungal_trans_2"/>
    <property type="match status" value="1"/>
</dbReference>
<reference evidence="4 5" key="1">
    <citation type="submission" date="2018-06" db="EMBL/GenBank/DDBJ databases">
        <title>Population genomics shows no distinction between pathogenic Candida krusei and environmental Pichia kudriavzevii: One species, four names.</title>
        <authorList>
            <person name="Douglass A.P."/>
            <person name="Offei B."/>
            <person name="Braun-Galleani S."/>
            <person name="Coughlan A.Y."/>
            <person name="Martos A."/>
            <person name="Ortiz-Merino R.A."/>
            <person name="Byrne K.P."/>
            <person name="Wolfe K.H."/>
        </authorList>
    </citation>
    <scope>NUCLEOTIDE SEQUENCE [LARGE SCALE GENOMIC DNA]</scope>
    <source>
        <strain evidence="4 5">CBS573</strain>
    </source>
</reference>
<keyword evidence="5" id="KW-1185">Reference proteome</keyword>
<evidence type="ECO:0000256" key="1">
    <source>
        <dbReference type="ARBA" id="ARBA00004123"/>
    </source>
</evidence>
<dbReference type="GO" id="GO:0000976">
    <property type="term" value="F:transcription cis-regulatory region binding"/>
    <property type="evidence" value="ECO:0007669"/>
    <property type="project" value="TreeGrafter"/>
</dbReference>
<feature type="domain" description="Zn(2)-C6 fungal-type" evidence="3">
    <location>
        <begin position="13"/>
        <end position="43"/>
    </location>
</feature>
<dbReference type="GO" id="GO:0005634">
    <property type="term" value="C:nucleus"/>
    <property type="evidence" value="ECO:0007669"/>
    <property type="project" value="UniProtKB-SubCell"/>
</dbReference>
<dbReference type="STRING" id="4909.A0A2U9R2P2"/>
<dbReference type="CDD" id="cd00067">
    <property type="entry name" value="GAL4"/>
    <property type="match status" value="1"/>
</dbReference>
<protein>
    <recommendedName>
        <fullName evidence="3">Zn(2)-C6 fungal-type domain-containing protein</fullName>
    </recommendedName>
</protein>
<dbReference type="PROSITE" id="PS00463">
    <property type="entry name" value="ZN2_CY6_FUNGAL_1"/>
    <property type="match status" value="1"/>
</dbReference>
<dbReference type="PANTHER" id="PTHR37534:SF43">
    <property type="entry name" value="FINGER DOMAIN PROTEIN, PUTATIVE (AFU_ORTHOLOGUE AFUA_1G01850)-RELATED"/>
    <property type="match status" value="1"/>
</dbReference>
<proteinExistence type="predicted"/>
<organism evidence="4 5">
    <name type="scientific">Pichia kudriavzevii</name>
    <name type="common">Yeast</name>
    <name type="synonym">Issatchenkia orientalis</name>
    <dbReference type="NCBI Taxonomy" id="4909"/>
    <lineage>
        <taxon>Eukaryota</taxon>
        <taxon>Fungi</taxon>
        <taxon>Dikarya</taxon>
        <taxon>Ascomycota</taxon>
        <taxon>Saccharomycotina</taxon>
        <taxon>Pichiomycetes</taxon>
        <taxon>Pichiales</taxon>
        <taxon>Pichiaceae</taxon>
        <taxon>Pichia</taxon>
    </lineage>
</organism>
<dbReference type="OrthoDB" id="5229455at2759"/>
<accession>A0A2U9R2P2</accession>
<dbReference type="VEuPathDB" id="FungiDB:C5L36_0B08310"/>
<dbReference type="InterPro" id="IPR036864">
    <property type="entry name" value="Zn2-C6_fun-type_DNA-bd_sf"/>
</dbReference>
<dbReference type="Proteomes" id="UP000249293">
    <property type="component" value="Chromosome 2"/>
</dbReference>
<dbReference type="SMART" id="SM00066">
    <property type="entry name" value="GAL4"/>
    <property type="match status" value="1"/>
</dbReference>
<dbReference type="EMBL" id="CP028774">
    <property type="protein sequence ID" value="AWU75585.1"/>
    <property type="molecule type" value="Genomic_DNA"/>
</dbReference>
<dbReference type="PROSITE" id="PS50048">
    <property type="entry name" value="ZN2_CY6_FUNGAL_2"/>
    <property type="match status" value="1"/>
</dbReference>
<dbReference type="GO" id="GO:0045944">
    <property type="term" value="P:positive regulation of transcription by RNA polymerase II"/>
    <property type="evidence" value="ECO:0007669"/>
    <property type="project" value="TreeGrafter"/>
</dbReference>
<evidence type="ECO:0000259" key="3">
    <source>
        <dbReference type="PROSITE" id="PS50048"/>
    </source>
</evidence>
<name>A0A2U9R2P2_PICKU</name>
<evidence type="ECO:0000313" key="5">
    <source>
        <dbReference type="Proteomes" id="UP000249293"/>
    </source>
</evidence>
<evidence type="ECO:0000313" key="4">
    <source>
        <dbReference type="EMBL" id="AWU75585.1"/>
    </source>
</evidence>
<dbReference type="SUPFAM" id="SSF57701">
    <property type="entry name" value="Zn2/Cys6 DNA-binding domain"/>
    <property type="match status" value="1"/>
</dbReference>
<sequence>MLGKTKRNRSRLGCTACRRAKIKCDELKPSCSQCIKHNKKCEYVLNLIWGGRPYKKPKIEKMNPVANMSLSGEPMHVEKKSTANENPTRRVVPETEKVEGKIKVKVNDEKEVIIKPTFDPAENLNMLLQMTERVNNGMHKVNDKLESMFNEKLIHNSPWSLLENLESQIPGDIFNGQINTTENSLNNDQNGEIPFLDDELVELPNEYSLDNFNIDMYKLQDLNTIESSLIPVSLLDESPNKMRNFQDSSPEFSEHIDTIPRGLLPLPDMLLNVPYYYDCFQFYTNSTACMLTPADPQLYINNPFKMVLPKLAMTNEGLMSLVVAFGAKHQSSLINEDCSEIVDSLLSRALSDLLILLKNRETSTSDLTLTIVILFSSFLAFNYRSNKWKVHMNGAKQIFLLRGYNKPFNKLLNEFGNEDSLLSGEIKKTKLLYFLIRWYAYIDIFTNLSSPLEPTAEEIGQSVELTLSPCSESSLSSSSMTTTSSASKQEVPQIDYEIRDAPTSDESYKNIDFLLGFDIRLLPLFKQLTALIKQVNVQLKQNIPLSSSTIESALNLQNKFNKLKNVKYGDSNSLNEVIASNSCFLTSGLIQLYRRVLRIPRNSKIIQEMSSDILQTINTYINTKQPNSLGVISPLFFAGCESLTENRGIFIEKLQDFMSKGSVSAGVAIDIMEKCWNTGEDWDKIMLQEGKNVVFL</sequence>
<comment type="subcellular location">
    <subcellularLocation>
        <location evidence="1">Nucleus</location>
    </subcellularLocation>
</comment>
<dbReference type="InterPro" id="IPR021858">
    <property type="entry name" value="Fun_TF"/>
</dbReference>
<dbReference type="GO" id="GO:0008270">
    <property type="term" value="F:zinc ion binding"/>
    <property type="evidence" value="ECO:0007669"/>
    <property type="project" value="InterPro"/>
</dbReference>
<keyword evidence="2" id="KW-0539">Nucleus</keyword>
<dbReference type="Pfam" id="PF00172">
    <property type="entry name" value="Zn_clus"/>
    <property type="match status" value="1"/>
</dbReference>
<dbReference type="PANTHER" id="PTHR37534">
    <property type="entry name" value="TRANSCRIPTIONAL ACTIVATOR PROTEIN UGA3"/>
    <property type="match status" value="1"/>
</dbReference>
<dbReference type="AlphaFoldDB" id="A0A2U9R2P2"/>
<dbReference type="Gene3D" id="4.10.240.10">
    <property type="entry name" value="Zn(2)-C6 fungal-type DNA-binding domain"/>
    <property type="match status" value="1"/>
</dbReference>
<dbReference type="GO" id="GO:0000981">
    <property type="term" value="F:DNA-binding transcription factor activity, RNA polymerase II-specific"/>
    <property type="evidence" value="ECO:0007669"/>
    <property type="project" value="InterPro"/>
</dbReference>
<dbReference type="RefSeq" id="XP_029321062.1">
    <property type="nucleotide sequence ID" value="XM_029465203.1"/>
</dbReference>
<dbReference type="KEGG" id="pkz:C5L36_0B08310"/>
<evidence type="ECO:0000256" key="2">
    <source>
        <dbReference type="ARBA" id="ARBA00023242"/>
    </source>
</evidence>